<evidence type="ECO:0000256" key="2">
    <source>
        <dbReference type="ARBA" id="ARBA00010869"/>
    </source>
</evidence>
<feature type="domain" description="Tryptophan synthase beta chain-like PALP" evidence="5">
    <location>
        <begin position="26"/>
        <end position="309"/>
    </location>
</feature>
<dbReference type="PANTHER" id="PTHR48078">
    <property type="entry name" value="THREONINE DEHYDRATASE, MITOCHONDRIAL-RELATED"/>
    <property type="match status" value="1"/>
</dbReference>
<dbReference type="GO" id="GO:0003941">
    <property type="term" value="F:L-serine ammonia-lyase activity"/>
    <property type="evidence" value="ECO:0007669"/>
    <property type="project" value="TreeGrafter"/>
</dbReference>
<dbReference type="CDD" id="cd01562">
    <property type="entry name" value="Thr-dehyd"/>
    <property type="match status" value="1"/>
</dbReference>
<dbReference type="GO" id="GO:0006565">
    <property type="term" value="P:L-serine catabolic process"/>
    <property type="evidence" value="ECO:0007669"/>
    <property type="project" value="TreeGrafter"/>
</dbReference>
<organism evidence="6">
    <name type="scientific">Staphylothermus marinus</name>
    <dbReference type="NCBI Taxonomy" id="2280"/>
    <lineage>
        <taxon>Archaea</taxon>
        <taxon>Thermoproteota</taxon>
        <taxon>Thermoprotei</taxon>
        <taxon>Desulfurococcales</taxon>
        <taxon>Desulfurococcaceae</taxon>
        <taxon>Staphylothermus</taxon>
    </lineage>
</organism>
<comment type="similarity">
    <text evidence="2">Belongs to the serine/threonine dehydratase family.</text>
</comment>
<dbReference type="GO" id="GO:0030170">
    <property type="term" value="F:pyridoxal phosphate binding"/>
    <property type="evidence" value="ECO:0007669"/>
    <property type="project" value="InterPro"/>
</dbReference>
<evidence type="ECO:0000259" key="5">
    <source>
        <dbReference type="Pfam" id="PF00291"/>
    </source>
</evidence>
<dbReference type="PANTHER" id="PTHR48078:SF6">
    <property type="entry name" value="L-THREONINE DEHYDRATASE CATABOLIC TDCB"/>
    <property type="match status" value="1"/>
</dbReference>
<proteinExistence type="inferred from homology"/>
<dbReference type="InterPro" id="IPR036052">
    <property type="entry name" value="TrpB-like_PALP_sf"/>
</dbReference>
<keyword evidence="3" id="KW-0663">Pyridoxal phosphate</keyword>
<name>A0A7C4HBL5_STAMA</name>
<comment type="caution">
    <text evidence="6">The sequence shown here is derived from an EMBL/GenBank/DDBJ whole genome shotgun (WGS) entry which is preliminary data.</text>
</comment>
<gene>
    <name evidence="6" type="ORF">ENU14_03770</name>
</gene>
<dbReference type="SUPFAM" id="SSF53686">
    <property type="entry name" value="Tryptophan synthase beta subunit-like PLP-dependent enzymes"/>
    <property type="match status" value="1"/>
</dbReference>
<dbReference type="PROSITE" id="PS00165">
    <property type="entry name" value="DEHYDRATASE_SER_THR"/>
    <property type="match status" value="1"/>
</dbReference>
<accession>A0A7C4HBL5</accession>
<protein>
    <submittedName>
        <fullName evidence="6">Pyridoxal-phosphate dependent enzyme</fullName>
    </submittedName>
</protein>
<dbReference type="GO" id="GO:0006567">
    <property type="term" value="P:L-threonine catabolic process"/>
    <property type="evidence" value="ECO:0007669"/>
    <property type="project" value="TreeGrafter"/>
</dbReference>
<dbReference type="Gene3D" id="3.40.50.1100">
    <property type="match status" value="2"/>
</dbReference>
<evidence type="ECO:0000313" key="6">
    <source>
        <dbReference type="EMBL" id="HGM58689.1"/>
    </source>
</evidence>
<dbReference type="EMBL" id="DTBJ01000028">
    <property type="protein sequence ID" value="HGM58689.1"/>
    <property type="molecule type" value="Genomic_DNA"/>
</dbReference>
<evidence type="ECO:0000256" key="3">
    <source>
        <dbReference type="ARBA" id="ARBA00022898"/>
    </source>
</evidence>
<comment type="cofactor">
    <cofactor evidence="1">
        <name>pyridoxal 5'-phosphate</name>
        <dbReference type="ChEBI" id="CHEBI:597326"/>
    </cofactor>
</comment>
<dbReference type="InterPro" id="IPR000634">
    <property type="entry name" value="Ser/Thr_deHydtase_PyrdxlP-BS"/>
</dbReference>
<reference evidence="6" key="1">
    <citation type="journal article" date="2020" name="mSystems">
        <title>Genome- and Community-Level Interaction Insights into Carbon Utilization and Element Cycling Functions of Hydrothermarchaeota in Hydrothermal Sediment.</title>
        <authorList>
            <person name="Zhou Z."/>
            <person name="Liu Y."/>
            <person name="Xu W."/>
            <person name="Pan J."/>
            <person name="Luo Z.H."/>
            <person name="Li M."/>
        </authorList>
    </citation>
    <scope>NUCLEOTIDE SEQUENCE [LARGE SCALE GENOMIC DNA]</scope>
    <source>
        <strain evidence="6">SpSt-642</strain>
    </source>
</reference>
<dbReference type="GO" id="GO:0009097">
    <property type="term" value="P:isoleucine biosynthetic process"/>
    <property type="evidence" value="ECO:0007669"/>
    <property type="project" value="TreeGrafter"/>
</dbReference>
<dbReference type="Pfam" id="PF00291">
    <property type="entry name" value="PALP"/>
    <property type="match status" value="1"/>
</dbReference>
<evidence type="ECO:0000256" key="1">
    <source>
        <dbReference type="ARBA" id="ARBA00001933"/>
    </source>
</evidence>
<dbReference type="GO" id="GO:0004794">
    <property type="term" value="F:threonine deaminase activity"/>
    <property type="evidence" value="ECO:0007669"/>
    <property type="project" value="TreeGrafter"/>
</dbReference>
<dbReference type="FunFam" id="3.40.50.1100:FF:000005">
    <property type="entry name" value="Threonine dehydratase catabolic"/>
    <property type="match status" value="1"/>
</dbReference>
<dbReference type="InterPro" id="IPR050147">
    <property type="entry name" value="Ser/Thr_Dehydratase"/>
</dbReference>
<dbReference type="InterPro" id="IPR001926">
    <property type="entry name" value="TrpB-like_PALP"/>
</dbReference>
<dbReference type="AlphaFoldDB" id="A0A7C4HBL5"/>
<keyword evidence="4" id="KW-0456">Lyase</keyword>
<evidence type="ECO:0000256" key="4">
    <source>
        <dbReference type="ARBA" id="ARBA00023239"/>
    </source>
</evidence>
<sequence length="407" mass="45298">MSSFDEFVDEIYRRSIEALSILENRVVKTPLLNNIFLDNIFGYKTYLKLENLQLTGAFKIRGAVYKIHKLKNTIGLNGVVAATSGNHGLGVAYASRLYGVKAIIVMPKTASLFKINSIRKLGAEVLIHGDYLDNAYEKAFEIASRMNYEFIHSYEDIDTISGQATIAHEILEIVDPKYVLVPVGGGGLISGLSIVFKKRKPGVKIIGIEPKNCPKTYNYIKKKSGETIIKPSIADAVLVKKPGEIASRIIEKYVDDIVLVEEKDIVDAIYFSLNNLKTIVEGAGALPLASLLSNSVSIHSEPVVGVITGGNIDPLILRDIIVQKELNNRLFIIKGFVKDDISVFNKLISVLNEYGCRLIDINIDRFKTRKELGRVYVELIVETINPSIIRDIVDRVKNNEVFLEIES</sequence>